<keyword evidence="6" id="KW-1185">Reference proteome</keyword>
<evidence type="ECO:0000256" key="1">
    <source>
        <dbReference type="ARBA" id="ARBA00006814"/>
    </source>
</evidence>
<protein>
    <submittedName>
        <fullName evidence="5">Hydrogenase maturation protease</fullName>
    </submittedName>
</protein>
<evidence type="ECO:0000256" key="2">
    <source>
        <dbReference type="ARBA" id="ARBA00022670"/>
    </source>
</evidence>
<dbReference type="RefSeq" id="WP_096603325.1">
    <property type="nucleotide sequence ID" value="NZ_OBEN01000013.1"/>
</dbReference>
<dbReference type="GO" id="GO:0004190">
    <property type="term" value="F:aspartic-type endopeptidase activity"/>
    <property type="evidence" value="ECO:0007669"/>
    <property type="project" value="UniProtKB-KW"/>
</dbReference>
<dbReference type="PRINTS" id="PR00446">
    <property type="entry name" value="HYDRGNUPTAKE"/>
</dbReference>
<comment type="similarity">
    <text evidence="1">Belongs to the peptidase A31 family.</text>
</comment>
<organism evidence="5 6">
    <name type="scientific">Hydrogenobacter hydrogenophilus</name>
    <dbReference type="NCBI Taxonomy" id="35835"/>
    <lineage>
        <taxon>Bacteria</taxon>
        <taxon>Pseudomonadati</taxon>
        <taxon>Aquificota</taxon>
        <taxon>Aquificia</taxon>
        <taxon>Aquificales</taxon>
        <taxon>Aquificaceae</taxon>
        <taxon>Hydrogenobacter</taxon>
    </lineage>
</organism>
<dbReference type="OrthoDB" id="9794619at2"/>
<keyword evidence="4" id="KW-0378">Hydrolase</keyword>
<dbReference type="EMBL" id="OBEN01000013">
    <property type="protein sequence ID" value="SNZ16598.1"/>
    <property type="molecule type" value="Genomic_DNA"/>
</dbReference>
<dbReference type="GO" id="GO:0016485">
    <property type="term" value="P:protein processing"/>
    <property type="evidence" value="ECO:0007669"/>
    <property type="project" value="TreeGrafter"/>
</dbReference>
<sequence>MRKIVIVGCGNPIRGDDGVGPRLIRYLWERGLPPHVKLVDGGTSGIDVAFHMESADEVVIVDACYTGEKPGTVFRVPAEEVEELPSQEEANLHSIKWYHAIALAKHLLNGNYPKRISVYLIEGKNFGIGETLSEEVENAMKELAEYIMKEHNIEGGGVFEVELREDGYLLVPATVAETYFNRCMSVIVVPKGMQFTIFPLPTDVQGGLLFKRINKNGDRAVLVWELLPPGIPFGKKKAVWNSEENGLLVSLL</sequence>
<dbReference type="AlphaFoldDB" id="A0A285P557"/>
<evidence type="ECO:0000313" key="5">
    <source>
        <dbReference type="EMBL" id="SNZ16598.1"/>
    </source>
</evidence>
<keyword evidence="2 5" id="KW-0645">Protease</keyword>
<evidence type="ECO:0000313" key="6">
    <source>
        <dbReference type="Proteomes" id="UP000218627"/>
    </source>
</evidence>
<gene>
    <name evidence="5" type="ORF">SAMN06265353_1648</name>
</gene>
<dbReference type="Gene3D" id="3.40.50.1450">
    <property type="entry name" value="HybD-like"/>
    <property type="match status" value="1"/>
</dbReference>
<proteinExistence type="inferred from homology"/>
<dbReference type="InterPro" id="IPR000671">
    <property type="entry name" value="Peptidase_A31"/>
</dbReference>
<dbReference type="SUPFAM" id="SSF53163">
    <property type="entry name" value="HybD-like"/>
    <property type="match status" value="1"/>
</dbReference>
<evidence type="ECO:0000256" key="3">
    <source>
        <dbReference type="ARBA" id="ARBA00022750"/>
    </source>
</evidence>
<accession>A0A285P557</accession>
<dbReference type="Proteomes" id="UP000218627">
    <property type="component" value="Unassembled WGS sequence"/>
</dbReference>
<name>A0A285P557_9AQUI</name>
<keyword evidence="3" id="KW-0064">Aspartyl protease</keyword>
<dbReference type="Pfam" id="PF01750">
    <property type="entry name" value="HycI"/>
    <property type="match status" value="1"/>
</dbReference>
<dbReference type="PANTHER" id="PTHR30302">
    <property type="entry name" value="HYDROGENASE 1 MATURATION PROTEASE"/>
    <property type="match status" value="1"/>
</dbReference>
<dbReference type="GO" id="GO:0008047">
    <property type="term" value="F:enzyme activator activity"/>
    <property type="evidence" value="ECO:0007669"/>
    <property type="project" value="InterPro"/>
</dbReference>
<evidence type="ECO:0000256" key="4">
    <source>
        <dbReference type="ARBA" id="ARBA00022801"/>
    </source>
</evidence>
<dbReference type="PANTHER" id="PTHR30302:SF1">
    <property type="entry name" value="HYDROGENASE 2 MATURATION PROTEASE"/>
    <property type="match status" value="1"/>
</dbReference>
<dbReference type="NCBIfam" id="TIGR00072">
    <property type="entry name" value="hydrog_prot"/>
    <property type="match status" value="1"/>
</dbReference>
<dbReference type="CDD" id="cd06063">
    <property type="entry name" value="H2MP_Cyano-H2up"/>
    <property type="match status" value="1"/>
</dbReference>
<dbReference type="InterPro" id="IPR023430">
    <property type="entry name" value="Pept_HybD-like_dom_sf"/>
</dbReference>
<reference evidence="6" key="1">
    <citation type="submission" date="2017-09" db="EMBL/GenBank/DDBJ databases">
        <authorList>
            <person name="Varghese N."/>
            <person name="Submissions S."/>
        </authorList>
    </citation>
    <scope>NUCLEOTIDE SEQUENCE [LARGE SCALE GENOMIC DNA]</scope>
    <source>
        <strain evidence="6">DSM 2913</strain>
    </source>
</reference>